<dbReference type="RefSeq" id="WP_148972941.1">
    <property type="nucleotide sequence ID" value="NZ_VTER01000001.1"/>
</dbReference>
<feature type="binding site" evidence="10">
    <location>
        <position position="330"/>
    </location>
    <ligand>
        <name>NAD(+)</name>
        <dbReference type="ChEBI" id="CHEBI:57540"/>
    </ligand>
</feature>
<evidence type="ECO:0000313" key="12">
    <source>
        <dbReference type="EMBL" id="TYS51951.1"/>
    </source>
</evidence>
<comment type="pathway">
    <text evidence="1">Nucleotide-sugar biosynthesis; UDP-alpha-D-glucuronate biosynthesis; UDP-alpha-D-glucuronate from UDP-alpha-D-glucose: step 1/1.</text>
</comment>
<evidence type="ECO:0000313" key="13">
    <source>
        <dbReference type="Proteomes" id="UP000322139"/>
    </source>
</evidence>
<dbReference type="InterPro" id="IPR036291">
    <property type="entry name" value="NAD(P)-bd_dom_sf"/>
</dbReference>
<comment type="catalytic activity">
    <reaction evidence="6 7">
        <text>UDP-alpha-D-glucose + 2 NAD(+) + H2O = UDP-alpha-D-glucuronate + 2 NADH + 3 H(+)</text>
        <dbReference type="Rhea" id="RHEA:23596"/>
        <dbReference type="ChEBI" id="CHEBI:15377"/>
        <dbReference type="ChEBI" id="CHEBI:15378"/>
        <dbReference type="ChEBI" id="CHEBI:57540"/>
        <dbReference type="ChEBI" id="CHEBI:57945"/>
        <dbReference type="ChEBI" id="CHEBI:58052"/>
        <dbReference type="ChEBI" id="CHEBI:58885"/>
        <dbReference type="EC" id="1.1.1.22"/>
    </reaction>
</comment>
<dbReference type="NCBIfam" id="TIGR03026">
    <property type="entry name" value="NDP-sugDHase"/>
    <property type="match status" value="1"/>
</dbReference>
<feature type="binding site" evidence="10">
    <location>
        <position position="158"/>
    </location>
    <ligand>
        <name>NAD(+)</name>
        <dbReference type="ChEBI" id="CHEBI:57540"/>
    </ligand>
</feature>
<dbReference type="InterPro" id="IPR028357">
    <property type="entry name" value="UDPglc_DH_bac"/>
</dbReference>
<dbReference type="Pfam" id="PF03720">
    <property type="entry name" value="UDPG_MGDP_dh_C"/>
    <property type="match status" value="1"/>
</dbReference>
<organism evidence="12 13">
    <name type="scientific">Bacillus infantis</name>
    <dbReference type="NCBI Taxonomy" id="324767"/>
    <lineage>
        <taxon>Bacteria</taxon>
        <taxon>Bacillati</taxon>
        <taxon>Bacillota</taxon>
        <taxon>Bacilli</taxon>
        <taxon>Bacillales</taxon>
        <taxon>Bacillaceae</taxon>
        <taxon>Bacillus</taxon>
    </lineage>
</organism>
<evidence type="ECO:0000256" key="5">
    <source>
        <dbReference type="ARBA" id="ARBA00023027"/>
    </source>
</evidence>
<evidence type="ECO:0000259" key="11">
    <source>
        <dbReference type="SMART" id="SM00984"/>
    </source>
</evidence>
<dbReference type="InterPro" id="IPR001732">
    <property type="entry name" value="UDP-Glc/GDP-Man_DH_N"/>
</dbReference>
<feature type="binding site" evidence="9">
    <location>
        <position position="260"/>
    </location>
    <ligand>
        <name>substrate</name>
    </ligand>
</feature>
<evidence type="ECO:0000256" key="7">
    <source>
        <dbReference type="PIRNR" id="PIRNR000124"/>
    </source>
</evidence>
<feature type="binding site" evidence="10">
    <location>
        <position position="266"/>
    </location>
    <ligand>
        <name>NAD(+)</name>
        <dbReference type="ChEBI" id="CHEBI:57540"/>
    </ligand>
</feature>
<comment type="similarity">
    <text evidence="2 7">Belongs to the UDP-glucose/GDP-mannose dehydrogenase family.</text>
</comment>
<reference evidence="12 13" key="1">
    <citation type="submission" date="2019-08" db="EMBL/GenBank/DDBJ databases">
        <title>Bacillus genomes from the desert of Cuatro Cienegas, Coahuila.</title>
        <authorList>
            <person name="Olmedo-Alvarez G."/>
        </authorList>
    </citation>
    <scope>NUCLEOTIDE SEQUENCE [LARGE SCALE GENOMIC DNA]</scope>
    <source>
        <strain evidence="12 13">CH446_14T</strain>
    </source>
</reference>
<evidence type="ECO:0000256" key="10">
    <source>
        <dbReference type="PIRSR" id="PIRSR500134-3"/>
    </source>
</evidence>
<feature type="binding site" evidence="9">
    <location>
        <position position="207"/>
    </location>
    <ligand>
        <name>substrate</name>
    </ligand>
</feature>
<dbReference type="InterPro" id="IPR017476">
    <property type="entry name" value="UDP-Glc/GDP-Man"/>
</dbReference>
<dbReference type="InterPro" id="IPR014027">
    <property type="entry name" value="UDP-Glc/GDP-Man_DH_C"/>
</dbReference>
<dbReference type="AlphaFoldDB" id="A0A5D4RNL2"/>
<keyword evidence="5 7" id="KW-0520">NAD</keyword>
<dbReference type="SMART" id="SM00984">
    <property type="entry name" value="UDPG_MGDP_dh_C"/>
    <property type="match status" value="1"/>
</dbReference>
<dbReference type="Gene3D" id="1.20.5.100">
    <property type="entry name" value="Cytochrome c1, transmembrane anchor, C-terminal"/>
    <property type="match status" value="1"/>
</dbReference>
<feature type="binding site" evidence="10">
    <location>
        <position position="86"/>
    </location>
    <ligand>
        <name>NAD(+)</name>
        <dbReference type="ChEBI" id="CHEBI:57540"/>
    </ligand>
</feature>
<evidence type="ECO:0000256" key="4">
    <source>
        <dbReference type="ARBA" id="ARBA00023002"/>
    </source>
</evidence>
<dbReference type="InterPro" id="IPR036220">
    <property type="entry name" value="UDP-Glc/GDP-Man_DH_C_sf"/>
</dbReference>
<name>A0A5D4RNL2_9BACI</name>
<gene>
    <name evidence="12" type="ORF">FZD51_00415</name>
</gene>
<feature type="binding site" evidence="10">
    <location>
        <position position="35"/>
    </location>
    <ligand>
        <name>NAD(+)</name>
        <dbReference type="ChEBI" id="CHEBI:57540"/>
    </ligand>
</feature>
<dbReference type="EC" id="1.1.1.22" evidence="3 7"/>
<evidence type="ECO:0000256" key="6">
    <source>
        <dbReference type="ARBA" id="ARBA00047473"/>
    </source>
</evidence>
<accession>A0A5D4RNL2</accession>
<evidence type="ECO:0000256" key="1">
    <source>
        <dbReference type="ARBA" id="ARBA00004701"/>
    </source>
</evidence>
<keyword evidence="4 7" id="KW-0560">Oxidoreductase</keyword>
<comment type="caution">
    <text evidence="12">The sequence shown here is derived from an EMBL/GenBank/DDBJ whole genome shotgun (WGS) entry which is preliminary data.</text>
</comment>
<dbReference type="GO" id="GO:0003979">
    <property type="term" value="F:UDP-glucose 6-dehydrogenase activity"/>
    <property type="evidence" value="ECO:0007669"/>
    <property type="project" value="UniProtKB-EC"/>
</dbReference>
<evidence type="ECO:0000256" key="8">
    <source>
        <dbReference type="PIRSR" id="PIRSR500134-1"/>
    </source>
</evidence>
<dbReference type="EMBL" id="VTER01000001">
    <property type="protein sequence ID" value="TYS51951.1"/>
    <property type="molecule type" value="Genomic_DNA"/>
</dbReference>
<feature type="domain" description="UDP-glucose/GDP-mannose dehydrogenase C-terminal" evidence="11">
    <location>
        <begin position="316"/>
        <end position="417"/>
    </location>
</feature>
<dbReference type="PIRSF" id="PIRSF500134">
    <property type="entry name" value="UDPglc_DH_bac"/>
    <property type="match status" value="1"/>
</dbReference>
<evidence type="ECO:0000256" key="3">
    <source>
        <dbReference type="ARBA" id="ARBA00012954"/>
    </source>
</evidence>
<feature type="binding site" evidence="9">
    <location>
        <position position="323"/>
    </location>
    <ligand>
        <name>substrate</name>
    </ligand>
</feature>
<proteinExistence type="inferred from homology"/>
<dbReference type="InterPro" id="IPR014026">
    <property type="entry name" value="UDP-Glc/GDP-Man_DH_dimer"/>
</dbReference>
<protein>
    <recommendedName>
        <fullName evidence="3 7">UDP-glucose 6-dehydrogenase</fullName>
        <ecNumber evidence="3 7">1.1.1.22</ecNumber>
    </recommendedName>
</protein>
<dbReference type="GO" id="GO:0051287">
    <property type="term" value="F:NAD binding"/>
    <property type="evidence" value="ECO:0007669"/>
    <property type="project" value="InterPro"/>
</dbReference>
<dbReference type="SUPFAM" id="SSF51735">
    <property type="entry name" value="NAD(P)-binding Rossmann-fold domains"/>
    <property type="match status" value="1"/>
</dbReference>
<sequence>MNIGVIGAGYVGITTSVAFAKYGHKVFVMDQDPTKISMMKQNRLPFYENGLENEFQQLQLNGNLIFTGDLEECIKKSDYIFIAVGTPSSPKGEADLSYVEDAARSIGGLLNDYKIIVIKSTVPVGTGDHIKKIIGSAIAERNKKIPFDLVSNPEFLREGKALEDALNPERIVIGCEPGPCQKAMERLYKDVSSTILFTSVRDAEMIKYASNAFLAAKISFINELARLCEKTGANINEVAKGMGLDSRIGPQFLRAGIGYGGSCFPKDLKALLAMASEKKTQMDILTAVSKVNDTQAEWFLEKVTDALGSLKGKQIALLGLTFKPQTDDIREASSLRIIDFLLQKKAVITAFDPKGTENMKKVYPDILYTSSPLAAVKDAEAILVVTEWNEIVEMDWEKAKTLASGSHLFDGRNALDPSAMKRAGFIYKGVGISSF</sequence>
<dbReference type="SUPFAM" id="SSF52413">
    <property type="entry name" value="UDP-glucose/GDP-mannose dehydrogenase C-terminal domain"/>
    <property type="match status" value="1"/>
</dbReference>
<dbReference type="SUPFAM" id="SSF48179">
    <property type="entry name" value="6-phosphogluconate dehydrogenase C-terminal domain-like"/>
    <property type="match status" value="1"/>
</dbReference>
<feature type="active site" description="Nucleophile" evidence="8">
    <location>
        <position position="263"/>
    </location>
</feature>
<evidence type="ECO:0000256" key="9">
    <source>
        <dbReference type="PIRSR" id="PIRSR500134-2"/>
    </source>
</evidence>
<feature type="binding site" evidence="10">
    <location>
        <position position="121"/>
    </location>
    <ligand>
        <name>NAD(+)</name>
        <dbReference type="ChEBI" id="CHEBI:57540"/>
    </ligand>
</feature>
<feature type="binding site" evidence="10">
    <location>
        <position position="30"/>
    </location>
    <ligand>
        <name>NAD(+)</name>
        <dbReference type="ChEBI" id="CHEBI:57540"/>
    </ligand>
</feature>
<dbReference type="PANTHER" id="PTHR43750">
    <property type="entry name" value="UDP-GLUCOSE 6-DEHYDROGENASE TUAD"/>
    <property type="match status" value="1"/>
</dbReference>
<dbReference type="Proteomes" id="UP000322139">
    <property type="component" value="Unassembled WGS sequence"/>
</dbReference>
<dbReference type="PIRSF" id="PIRSF000124">
    <property type="entry name" value="UDPglc_GDPman_dh"/>
    <property type="match status" value="1"/>
</dbReference>
<dbReference type="PANTHER" id="PTHR43750:SF3">
    <property type="entry name" value="UDP-GLUCOSE 6-DEHYDROGENASE TUAD"/>
    <property type="match status" value="1"/>
</dbReference>
<dbReference type="GO" id="GO:0006065">
    <property type="term" value="P:UDP-glucuronate biosynthetic process"/>
    <property type="evidence" value="ECO:0007669"/>
    <property type="project" value="UniProtKB-UniPathway"/>
</dbReference>
<dbReference type="Pfam" id="PF03721">
    <property type="entry name" value="UDPG_MGDP_dh_N"/>
    <property type="match status" value="1"/>
</dbReference>
<dbReference type="InterPro" id="IPR008927">
    <property type="entry name" value="6-PGluconate_DH-like_C_sf"/>
</dbReference>
<dbReference type="Pfam" id="PF00984">
    <property type="entry name" value="UDPG_MGDP_dh"/>
    <property type="match status" value="1"/>
</dbReference>
<dbReference type="UniPathway" id="UPA00038">
    <property type="reaction ID" value="UER00491"/>
</dbReference>
<feature type="binding site" evidence="9">
    <location>
        <begin position="252"/>
        <end position="256"/>
    </location>
    <ligand>
        <name>substrate</name>
    </ligand>
</feature>
<evidence type="ECO:0000256" key="2">
    <source>
        <dbReference type="ARBA" id="ARBA00006601"/>
    </source>
</evidence>
<feature type="binding site" evidence="9">
    <location>
        <begin position="155"/>
        <end position="158"/>
    </location>
    <ligand>
        <name>substrate</name>
    </ligand>
</feature>
<dbReference type="GO" id="GO:0000271">
    <property type="term" value="P:polysaccharide biosynthetic process"/>
    <property type="evidence" value="ECO:0007669"/>
    <property type="project" value="InterPro"/>
</dbReference>
<dbReference type="Gene3D" id="3.40.50.720">
    <property type="entry name" value="NAD(P)-binding Rossmann-like Domain"/>
    <property type="match status" value="2"/>
</dbReference>